<dbReference type="InterPro" id="IPR037522">
    <property type="entry name" value="HD_GYP_dom"/>
</dbReference>
<dbReference type="PROSITE" id="PS51832">
    <property type="entry name" value="HD_GYP"/>
    <property type="match status" value="1"/>
</dbReference>
<dbReference type="SUPFAM" id="SSF55073">
    <property type="entry name" value="Nucleotide cyclase"/>
    <property type="match status" value="1"/>
</dbReference>
<dbReference type="EMBL" id="CADCVT010000164">
    <property type="protein sequence ID" value="CAA9496093.1"/>
    <property type="molecule type" value="Genomic_DNA"/>
</dbReference>
<dbReference type="Gene3D" id="3.30.450.40">
    <property type="match status" value="1"/>
</dbReference>
<reference evidence="3" key="1">
    <citation type="submission" date="2020-02" db="EMBL/GenBank/DDBJ databases">
        <authorList>
            <person name="Meier V. D."/>
        </authorList>
    </citation>
    <scope>NUCLEOTIDE SEQUENCE</scope>
    <source>
        <strain evidence="3">AVDCRST_MAG85</strain>
    </source>
</reference>
<gene>
    <name evidence="3" type="ORF">AVDCRST_MAG85-1481</name>
</gene>
<dbReference type="AlphaFoldDB" id="A0A6J4SMK4"/>
<dbReference type="CDD" id="cd00077">
    <property type="entry name" value="HDc"/>
    <property type="match status" value="1"/>
</dbReference>
<proteinExistence type="predicted"/>
<dbReference type="Pfam" id="PF00990">
    <property type="entry name" value="GGDEF"/>
    <property type="match status" value="1"/>
</dbReference>
<dbReference type="SMART" id="SM00267">
    <property type="entry name" value="GGDEF"/>
    <property type="match status" value="1"/>
</dbReference>
<dbReference type="NCBIfam" id="TIGR00254">
    <property type="entry name" value="GGDEF"/>
    <property type="match status" value="1"/>
</dbReference>
<dbReference type="PANTHER" id="PTHR43155">
    <property type="entry name" value="CYCLIC DI-GMP PHOSPHODIESTERASE PA4108-RELATED"/>
    <property type="match status" value="1"/>
</dbReference>
<organism evidence="3">
    <name type="scientific">uncultured Solirubrobacteraceae bacterium</name>
    <dbReference type="NCBI Taxonomy" id="1162706"/>
    <lineage>
        <taxon>Bacteria</taxon>
        <taxon>Bacillati</taxon>
        <taxon>Actinomycetota</taxon>
        <taxon>Thermoleophilia</taxon>
        <taxon>Solirubrobacterales</taxon>
        <taxon>Solirubrobacteraceae</taxon>
        <taxon>environmental samples</taxon>
    </lineage>
</organism>
<dbReference type="SMART" id="SM00471">
    <property type="entry name" value="HDc"/>
    <property type="match status" value="1"/>
</dbReference>
<evidence type="ECO:0000259" key="2">
    <source>
        <dbReference type="PROSITE" id="PS51832"/>
    </source>
</evidence>
<keyword evidence="1" id="KW-0472">Membrane</keyword>
<dbReference type="InterPro" id="IPR029016">
    <property type="entry name" value="GAF-like_dom_sf"/>
</dbReference>
<evidence type="ECO:0000313" key="3">
    <source>
        <dbReference type="EMBL" id="CAA9496093.1"/>
    </source>
</evidence>
<name>A0A6J4SMK4_9ACTN</name>
<protein>
    <recommendedName>
        <fullName evidence="2">HD-GYP domain-containing protein</fullName>
    </recommendedName>
</protein>
<feature type="transmembrane region" description="Helical" evidence="1">
    <location>
        <begin position="29"/>
        <end position="47"/>
    </location>
</feature>
<dbReference type="SUPFAM" id="SSF109604">
    <property type="entry name" value="HD-domain/PDEase-like"/>
    <property type="match status" value="1"/>
</dbReference>
<keyword evidence="1" id="KW-0812">Transmembrane</keyword>
<dbReference type="Gene3D" id="3.30.70.270">
    <property type="match status" value="1"/>
</dbReference>
<dbReference type="InterPro" id="IPR000160">
    <property type="entry name" value="GGDEF_dom"/>
</dbReference>
<keyword evidence="1" id="KW-1133">Transmembrane helix</keyword>
<dbReference type="InterPro" id="IPR043128">
    <property type="entry name" value="Rev_trsase/Diguanyl_cyclase"/>
</dbReference>
<dbReference type="SUPFAM" id="SSF55781">
    <property type="entry name" value="GAF domain-like"/>
    <property type="match status" value="1"/>
</dbReference>
<dbReference type="Gene3D" id="1.10.3210.10">
    <property type="entry name" value="Hypothetical protein af1432"/>
    <property type="match status" value="1"/>
</dbReference>
<dbReference type="InterPro" id="IPR003607">
    <property type="entry name" value="HD/PDEase_dom"/>
</dbReference>
<accession>A0A6J4SMK4</accession>
<sequence length="590" mass="64229">MLVAAAVALVVMAETSEAPLVSEAEKALWWLGAALLGGVIALAAWWLERKRQGPLRAELAAAKARAARWHRSDDRERNANRELRNKVAELQKQQGTFGDWGDIKQLVLHMSMTLTDARRGLLLLRADDDGDGITDRLVPSANEGFDENDPVAKRFAEEVIERDTVVRENQVIAIPVYVADEFSGVVVCADRKGGFDDIEDDVLVALGEHAGAVLHNGRLHDELRLSYVSTVRMLAEAIQAKDPFLRGHSEEVHDYVAAVAERLGLDAALREQLAVGSLLHDVGKIGISERILHKPDKLTQEEFAIIQLHPRIGYRLIEQVPALRHIAPAVLHHHERYDGDGYPSGLVGEQIPLEARIVCVADAFSAMTADRPYRSRMPLEAACEELERHAGTQFDPQIVSAFVDEVRKRPPETDDSLADALNDAELQIHREAGEPVLGAGAVALSCPVTLLYSHRYLHEAAAAEAERSRLQERPFTIVLAHMDEVEHVNGVDGYAAGDAHLRSCARSLTKLGVRLGATACREGGLTLALLIPGSREVQPDVLASETQEALRACGSARFAIEQWRPGDSGDAVIARARASLAGSGAASFTG</sequence>
<evidence type="ECO:0000256" key="1">
    <source>
        <dbReference type="SAM" id="Phobius"/>
    </source>
</evidence>
<dbReference type="Pfam" id="PF13487">
    <property type="entry name" value="HD_5"/>
    <property type="match status" value="1"/>
</dbReference>
<dbReference type="InterPro" id="IPR029787">
    <property type="entry name" value="Nucleotide_cyclase"/>
</dbReference>
<feature type="domain" description="HD-GYP" evidence="2">
    <location>
        <begin position="223"/>
        <end position="418"/>
    </location>
</feature>